<dbReference type="Gene3D" id="3.40.190.10">
    <property type="entry name" value="Periplasmic binding protein-like II"/>
    <property type="match status" value="1"/>
</dbReference>
<dbReference type="InterPro" id="IPR005064">
    <property type="entry name" value="BUG"/>
</dbReference>
<accession>A0A0D1EKG8</accession>
<dbReference type="PANTHER" id="PTHR42928:SF5">
    <property type="entry name" value="BLR1237 PROTEIN"/>
    <property type="match status" value="1"/>
</dbReference>
<keyword evidence="2" id="KW-0732">Signal</keyword>
<dbReference type="PIRSF" id="PIRSF017082">
    <property type="entry name" value="YflP"/>
    <property type="match status" value="1"/>
</dbReference>
<name>A0A0D1EKG8_9RHOB</name>
<evidence type="ECO:0000313" key="4">
    <source>
        <dbReference type="Proteomes" id="UP000032232"/>
    </source>
</evidence>
<evidence type="ECO:0000256" key="2">
    <source>
        <dbReference type="SAM" id="SignalP"/>
    </source>
</evidence>
<proteinExistence type="inferred from homology"/>
<organism evidence="3 4">
    <name type="scientific">Jannaschia aquimarina</name>
    <dbReference type="NCBI Taxonomy" id="935700"/>
    <lineage>
        <taxon>Bacteria</taxon>
        <taxon>Pseudomonadati</taxon>
        <taxon>Pseudomonadota</taxon>
        <taxon>Alphaproteobacteria</taxon>
        <taxon>Rhodobacterales</taxon>
        <taxon>Roseobacteraceae</taxon>
        <taxon>Jannaschia</taxon>
    </lineage>
</organism>
<protein>
    <submittedName>
        <fullName evidence="3">Tripartite tricarboxylate transporter family receptor</fullName>
    </submittedName>
</protein>
<comment type="caution">
    <text evidence="3">The sequence shown here is derived from an EMBL/GenBank/DDBJ whole genome shotgun (WGS) entry which is preliminary data.</text>
</comment>
<gene>
    <name evidence="3" type="ORF">jaqu_20120</name>
</gene>
<sequence>MKAFLLASAAALTASAAWADYPERPVRLIVGFSAGGGTDTSARGFGSFVASAPTMNEMPMVVVNQPGGSGLQAAQTVADADPDGYTLYIINNGTMSATALSTPEAGFDPRESLTNLGCVTQLVTGLQVPAGHPATTAAEWVEAVKSSGETVRWSTSGAATMHAIVGHLFMDANEISHQVVPFRGGSNARNALVAGDVAASFNGNQLVDGFEDSIKVLGVPSAERDPANEDVPTFAEQGLEGLNVTGPMCVYGPTGLPEEVVADVSAAIQAVTEMEGFGRFMGRSGLASMHLTPEEGAANLSQLYETFGPVVEQISAAQN</sequence>
<keyword evidence="3" id="KW-0675">Receptor</keyword>
<dbReference type="AlphaFoldDB" id="A0A0D1EKG8"/>
<evidence type="ECO:0000313" key="3">
    <source>
        <dbReference type="EMBL" id="KIT16260.1"/>
    </source>
</evidence>
<dbReference type="Proteomes" id="UP000032232">
    <property type="component" value="Unassembled WGS sequence"/>
</dbReference>
<reference evidence="3 4" key="1">
    <citation type="submission" date="2015-02" db="EMBL/GenBank/DDBJ databases">
        <title>Genome Sequence of Jannaschia aquimarina DSM28248, a member of the Roseobacter clade.</title>
        <authorList>
            <person name="Voget S."/>
            <person name="Daniel R."/>
        </authorList>
    </citation>
    <scope>NUCLEOTIDE SEQUENCE [LARGE SCALE GENOMIC DNA]</scope>
    <source>
        <strain evidence="3 4">GSW-M26</strain>
    </source>
</reference>
<dbReference type="InterPro" id="IPR042100">
    <property type="entry name" value="Bug_dom1"/>
</dbReference>
<dbReference type="CDD" id="cd07012">
    <property type="entry name" value="PBP2_Bug_TTT"/>
    <property type="match status" value="1"/>
</dbReference>
<dbReference type="RefSeq" id="WP_043918829.1">
    <property type="nucleotide sequence ID" value="NZ_FZPF01000006.1"/>
</dbReference>
<feature type="chain" id="PRO_5002230065" evidence="2">
    <location>
        <begin position="20"/>
        <end position="319"/>
    </location>
</feature>
<comment type="similarity">
    <text evidence="1">Belongs to the UPF0065 (bug) family.</text>
</comment>
<evidence type="ECO:0000256" key="1">
    <source>
        <dbReference type="ARBA" id="ARBA00006987"/>
    </source>
</evidence>
<dbReference type="Gene3D" id="3.40.190.150">
    <property type="entry name" value="Bordetella uptake gene, domain 1"/>
    <property type="match status" value="1"/>
</dbReference>
<dbReference type="STRING" id="935700.jaqu_20120"/>
<keyword evidence="4" id="KW-1185">Reference proteome</keyword>
<dbReference type="PATRIC" id="fig|935700.4.peg.2079"/>
<dbReference type="PANTHER" id="PTHR42928">
    <property type="entry name" value="TRICARBOXYLATE-BINDING PROTEIN"/>
    <property type="match status" value="1"/>
</dbReference>
<dbReference type="EMBL" id="JYFE01000037">
    <property type="protein sequence ID" value="KIT16260.1"/>
    <property type="molecule type" value="Genomic_DNA"/>
</dbReference>
<dbReference type="Pfam" id="PF03401">
    <property type="entry name" value="TctC"/>
    <property type="match status" value="1"/>
</dbReference>
<feature type="signal peptide" evidence="2">
    <location>
        <begin position="1"/>
        <end position="19"/>
    </location>
</feature>